<dbReference type="RefSeq" id="WP_191684612.1">
    <property type="nucleotide sequence ID" value="NZ_JACSQW010000014.1"/>
</dbReference>
<dbReference type="EMBL" id="JACSQW010000014">
    <property type="protein sequence ID" value="MBD7895282.1"/>
    <property type="molecule type" value="Genomic_DNA"/>
</dbReference>
<organism evidence="1 2">
    <name type="scientific">Limosilactobacillus avistercoris</name>
    <dbReference type="NCBI Taxonomy" id="2762243"/>
    <lineage>
        <taxon>Bacteria</taxon>
        <taxon>Bacillati</taxon>
        <taxon>Bacillota</taxon>
        <taxon>Bacilli</taxon>
        <taxon>Lactobacillales</taxon>
        <taxon>Lactobacillaceae</taxon>
        <taxon>Limosilactobacillus</taxon>
    </lineage>
</organism>
<protein>
    <submittedName>
        <fullName evidence="1">Uncharacterized protein</fullName>
    </submittedName>
</protein>
<proteinExistence type="predicted"/>
<sequence>MNGIVDISRLGELEDYLVTSGFQPRWDNVLLMTGYDRERTYVLTRDGEGIILPKRLKEVLHDFSEWADVPRIEMQILYRMVGGHTPGIIAGHYELVPTCGQGNCRVAYYMAHHMDNYQLNQENKNILITFKGANQRLITVMVDACMATFNRLLQQAHAVGKIQLESVKNLCNKFGIGDQELNHLSCTTTYHERYLHRKQYEKVFLDQILDGVKQTADKCYGDDLSTDFYAQLRRTLTLY</sequence>
<dbReference type="Proteomes" id="UP000616837">
    <property type="component" value="Unassembled WGS sequence"/>
</dbReference>
<gene>
    <name evidence="1" type="ORF">H9564_06145</name>
</gene>
<accession>A0ABR8PDF3</accession>
<reference evidence="1 2" key="1">
    <citation type="submission" date="2020-08" db="EMBL/GenBank/DDBJ databases">
        <title>A Genomic Blueprint of the Chicken Gut Microbiome.</title>
        <authorList>
            <person name="Gilroy R."/>
            <person name="Ravi A."/>
            <person name="Getino M."/>
            <person name="Pursley I."/>
            <person name="Horton D.L."/>
            <person name="Alikhan N.-F."/>
            <person name="Baker D."/>
            <person name="Gharbi K."/>
            <person name="Hall N."/>
            <person name="Watson M."/>
            <person name="Adriaenssens E.M."/>
            <person name="Foster-Nyarko E."/>
            <person name="Jarju S."/>
            <person name="Secka A."/>
            <person name="Antonio M."/>
            <person name="Oren A."/>
            <person name="Chaudhuri R."/>
            <person name="La Ragione R.M."/>
            <person name="Hildebrand F."/>
            <person name="Pallen M.J."/>
        </authorList>
    </citation>
    <scope>NUCLEOTIDE SEQUENCE [LARGE SCALE GENOMIC DNA]</scope>
    <source>
        <strain evidence="1 2">Sa3CUN2</strain>
    </source>
</reference>
<name>A0ABR8PDF3_9LACO</name>
<evidence type="ECO:0000313" key="1">
    <source>
        <dbReference type="EMBL" id="MBD7895282.1"/>
    </source>
</evidence>
<comment type="caution">
    <text evidence="1">The sequence shown here is derived from an EMBL/GenBank/DDBJ whole genome shotgun (WGS) entry which is preliminary data.</text>
</comment>
<evidence type="ECO:0000313" key="2">
    <source>
        <dbReference type="Proteomes" id="UP000616837"/>
    </source>
</evidence>
<keyword evidence="2" id="KW-1185">Reference proteome</keyword>